<gene>
    <name evidence="2" type="ORF">A3A96_00915</name>
</gene>
<proteinExistence type="predicted"/>
<reference evidence="2 3" key="1">
    <citation type="journal article" date="2016" name="Nat. Commun.">
        <title>Thousands of microbial genomes shed light on interconnected biogeochemical processes in an aquifer system.</title>
        <authorList>
            <person name="Anantharaman K."/>
            <person name="Brown C.T."/>
            <person name="Hug L.A."/>
            <person name="Sharon I."/>
            <person name="Castelle C.J."/>
            <person name="Probst A.J."/>
            <person name="Thomas B.C."/>
            <person name="Singh A."/>
            <person name="Wilkins M.J."/>
            <person name="Karaoz U."/>
            <person name="Brodie E.L."/>
            <person name="Williams K.H."/>
            <person name="Hubbard S.S."/>
            <person name="Banfield J.F."/>
        </authorList>
    </citation>
    <scope>NUCLEOTIDE SEQUENCE [LARGE SCALE GENOMIC DNA]</scope>
</reference>
<protein>
    <recommendedName>
        <fullName evidence="1">Serine aminopeptidase S33 domain-containing protein</fullName>
    </recommendedName>
</protein>
<dbReference type="InterPro" id="IPR022742">
    <property type="entry name" value="Hydrolase_4"/>
</dbReference>
<evidence type="ECO:0000259" key="1">
    <source>
        <dbReference type="Pfam" id="PF12146"/>
    </source>
</evidence>
<dbReference type="Proteomes" id="UP000177707">
    <property type="component" value="Unassembled WGS sequence"/>
</dbReference>
<accession>A0A1G2TZ54</accession>
<comment type="caution">
    <text evidence="2">The sequence shown here is derived from an EMBL/GenBank/DDBJ whole genome shotgun (WGS) entry which is preliminary data.</text>
</comment>
<dbReference type="Pfam" id="PF12146">
    <property type="entry name" value="Hydrolase_4"/>
    <property type="match status" value="1"/>
</dbReference>
<feature type="domain" description="Serine aminopeptidase S33" evidence="1">
    <location>
        <begin position="46"/>
        <end position="146"/>
    </location>
</feature>
<evidence type="ECO:0000313" key="2">
    <source>
        <dbReference type="EMBL" id="OHB02419.1"/>
    </source>
</evidence>
<dbReference type="EMBL" id="MHWB01000004">
    <property type="protein sequence ID" value="OHB02419.1"/>
    <property type="molecule type" value="Genomic_DNA"/>
</dbReference>
<sequence length="285" mass="32357">MNYPIVQIKTPDNLWLHALHLRVPNSKTIFLNIHGTASNFYEEYFIEVLTEKLAHQGISMLSTNNRGTGVYDAWQGNGAAVEKFSDCLIDIDSWIEFALEQGYEKIILSGHSLGTEKITYYMIRGKYAGKVSALVLLAPATSSGSEPLLVQDYEKKIEYARNLVREDKGKVFLDRNAYGNIMPKSAESYVDFSDLNPEFDDALPFHKKHLPSFRKIKIPILAVIGDQEEYTVIPITEALDLIRKENSNAKTVQILDCDHDFQDNEEKLSEILIQFLGENNLCHHS</sequence>
<dbReference type="STRING" id="1802758.A3A96_00915"/>
<dbReference type="AlphaFoldDB" id="A0A1G2TZ54"/>
<name>A0A1G2TZ54_9BACT</name>
<evidence type="ECO:0000313" key="3">
    <source>
        <dbReference type="Proteomes" id="UP000177707"/>
    </source>
</evidence>
<dbReference type="Gene3D" id="3.40.50.1820">
    <property type="entry name" value="alpha/beta hydrolase"/>
    <property type="match status" value="1"/>
</dbReference>
<organism evidence="2 3">
    <name type="scientific">Candidatus Zambryskibacteria bacterium RIFCSPLOWO2_01_FULL_39_39</name>
    <dbReference type="NCBI Taxonomy" id="1802758"/>
    <lineage>
        <taxon>Bacteria</taxon>
        <taxon>Candidatus Zambryskiibacteriota</taxon>
    </lineage>
</organism>
<dbReference type="SUPFAM" id="SSF53474">
    <property type="entry name" value="alpha/beta-Hydrolases"/>
    <property type="match status" value="1"/>
</dbReference>
<dbReference type="InterPro" id="IPR029058">
    <property type="entry name" value="AB_hydrolase_fold"/>
</dbReference>